<reference evidence="2 3" key="1">
    <citation type="submission" date="2022-06" db="EMBL/GenBank/DDBJ databases">
        <title>Haloarcula sp. a new haloarchaeum isolate from saline soil.</title>
        <authorList>
            <person name="Strakova D."/>
            <person name="Galisteo C."/>
            <person name="Sanchez-Porro C."/>
            <person name="Ventosa A."/>
        </authorList>
    </citation>
    <scope>NUCLEOTIDE SEQUENCE [LARGE SCALE GENOMIC DNA]</scope>
    <source>
        <strain evidence="2 3">S1CR25-12</strain>
    </source>
</reference>
<evidence type="ECO:0000256" key="1">
    <source>
        <dbReference type="SAM" id="MobiDB-lite"/>
    </source>
</evidence>
<proteinExistence type="predicted"/>
<gene>
    <name evidence="2" type="ORF">NDI56_14385</name>
</gene>
<evidence type="ECO:0000313" key="3">
    <source>
        <dbReference type="Proteomes" id="UP001259659"/>
    </source>
</evidence>
<organism evidence="2 3">
    <name type="scientific">Haloarcula saliterrae</name>
    <dbReference type="NCBI Taxonomy" id="2950534"/>
    <lineage>
        <taxon>Archaea</taxon>
        <taxon>Methanobacteriati</taxon>
        <taxon>Methanobacteriota</taxon>
        <taxon>Stenosarchaea group</taxon>
        <taxon>Halobacteria</taxon>
        <taxon>Halobacteriales</taxon>
        <taxon>Haloarculaceae</taxon>
        <taxon>Haloarcula</taxon>
    </lineage>
</organism>
<accession>A0ABU2FE98</accession>
<evidence type="ECO:0008006" key="4">
    <source>
        <dbReference type="Google" id="ProtNLM"/>
    </source>
</evidence>
<dbReference type="RefSeq" id="WP_310920319.1">
    <property type="nucleotide sequence ID" value="NZ_JAMQON010000004.1"/>
</dbReference>
<comment type="caution">
    <text evidence="2">The sequence shown here is derived from an EMBL/GenBank/DDBJ whole genome shotgun (WGS) entry which is preliminary data.</text>
</comment>
<sequence>MAATMTCPGCGNDIESTDDLEESEAVTEIDTEGGTVTPYGDKTGDLFLCKACKRPLGFERH</sequence>
<protein>
    <recommendedName>
        <fullName evidence="4">Small CPxCG-related zinc finger protein</fullName>
    </recommendedName>
</protein>
<name>A0ABU2FE98_9EURY</name>
<dbReference type="EMBL" id="JAMQON010000004">
    <property type="protein sequence ID" value="MDS0260591.1"/>
    <property type="molecule type" value="Genomic_DNA"/>
</dbReference>
<keyword evidence="3" id="KW-1185">Reference proteome</keyword>
<feature type="compositionally biased region" description="Acidic residues" evidence="1">
    <location>
        <begin position="15"/>
        <end position="31"/>
    </location>
</feature>
<dbReference type="Proteomes" id="UP001259659">
    <property type="component" value="Unassembled WGS sequence"/>
</dbReference>
<feature type="region of interest" description="Disordered" evidence="1">
    <location>
        <begin position="1"/>
        <end position="37"/>
    </location>
</feature>
<evidence type="ECO:0000313" key="2">
    <source>
        <dbReference type="EMBL" id="MDS0260591.1"/>
    </source>
</evidence>